<protein>
    <recommendedName>
        <fullName evidence="5">VPLPA-CTERM protein sorting domain-containing protein</fullName>
    </recommendedName>
</protein>
<proteinExistence type="predicted"/>
<reference evidence="4" key="1">
    <citation type="journal article" date="2019" name="Int. J. Syst. Evol. Microbiol.">
        <title>The Global Catalogue of Microorganisms (GCM) 10K type strain sequencing project: providing services to taxonomists for standard genome sequencing and annotation.</title>
        <authorList>
            <consortium name="The Broad Institute Genomics Platform"/>
            <consortium name="The Broad Institute Genome Sequencing Center for Infectious Disease"/>
            <person name="Wu L."/>
            <person name="Ma J."/>
        </authorList>
    </citation>
    <scope>NUCLEOTIDE SEQUENCE [LARGE SCALE GENOMIC DNA]</scope>
    <source>
        <strain evidence="4">CGMCC 1.12664</strain>
    </source>
</reference>
<evidence type="ECO:0000256" key="1">
    <source>
        <dbReference type="SAM" id="Phobius"/>
    </source>
</evidence>
<comment type="caution">
    <text evidence="3">The sequence shown here is derived from an EMBL/GenBank/DDBJ whole genome shotgun (WGS) entry which is preliminary data.</text>
</comment>
<keyword evidence="4" id="KW-1185">Reference proteome</keyword>
<evidence type="ECO:0008006" key="5">
    <source>
        <dbReference type="Google" id="ProtNLM"/>
    </source>
</evidence>
<dbReference type="AlphaFoldDB" id="A0A917A5W2"/>
<keyword evidence="1" id="KW-1133">Transmembrane helix</keyword>
<dbReference type="NCBIfam" id="TIGR03370">
    <property type="entry name" value="VPLPA-CTERM"/>
    <property type="match status" value="1"/>
</dbReference>
<name>A0A917A5W2_9RHOB</name>
<keyword evidence="1" id="KW-0472">Membrane</keyword>
<organism evidence="3 4">
    <name type="scientific">Primorskyibacter flagellatus</name>
    <dbReference type="NCBI Taxonomy" id="1387277"/>
    <lineage>
        <taxon>Bacteria</taxon>
        <taxon>Pseudomonadati</taxon>
        <taxon>Pseudomonadota</taxon>
        <taxon>Alphaproteobacteria</taxon>
        <taxon>Rhodobacterales</taxon>
        <taxon>Roseobacteraceae</taxon>
        <taxon>Primorskyibacter</taxon>
    </lineage>
</organism>
<sequence>MISRSLAAALGLAVLLIAALPAQATPLLFKTLVSNEPAANPLMIFGFNPQPEPPPADAPIEEVAFTYAKIDWTFDRVDPGQTFVLYFGGPGLVPPRLDPAVEYETMRFEMLAGIELLYFDLTFDTSSGGVGTGFDAVAFNPQPEPPADWDFFAWEFAFTSYSSVGVSMAVSAASGAEVGFGPAPAVPLPAGLPLLAAGLAGAGVLRRRYRIRF</sequence>
<gene>
    <name evidence="3" type="ORF">GCM10011360_15510</name>
</gene>
<feature type="signal peptide" evidence="2">
    <location>
        <begin position="1"/>
        <end position="24"/>
    </location>
</feature>
<keyword evidence="1" id="KW-0812">Transmembrane</keyword>
<feature type="transmembrane region" description="Helical" evidence="1">
    <location>
        <begin position="186"/>
        <end position="205"/>
    </location>
</feature>
<accession>A0A917A5W2</accession>
<dbReference type="RefSeq" id="WP_188477084.1">
    <property type="nucleotide sequence ID" value="NZ_BMFJ01000001.1"/>
</dbReference>
<evidence type="ECO:0000313" key="4">
    <source>
        <dbReference type="Proteomes" id="UP000612855"/>
    </source>
</evidence>
<feature type="chain" id="PRO_5037931089" description="VPLPA-CTERM protein sorting domain-containing protein" evidence="2">
    <location>
        <begin position="25"/>
        <end position="213"/>
    </location>
</feature>
<keyword evidence="2" id="KW-0732">Signal</keyword>
<dbReference type="Proteomes" id="UP000612855">
    <property type="component" value="Unassembled WGS sequence"/>
</dbReference>
<dbReference type="EMBL" id="BMFJ01000001">
    <property type="protein sequence ID" value="GGE28219.1"/>
    <property type="molecule type" value="Genomic_DNA"/>
</dbReference>
<evidence type="ECO:0000313" key="3">
    <source>
        <dbReference type="EMBL" id="GGE28219.1"/>
    </source>
</evidence>
<evidence type="ECO:0000256" key="2">
    <source>
        <dbReference type="SAM" id="SignalP"/>
    </source>
</evidence>
<dbReference type="InterPro" id="IPR022472">
    <property type="entry name" value="VPLPA-CTERM"/>
</dbReference>